<evidence type="ECO:0008006" key="3">
    <source>
        <dbReference type="Google" id="ProtNLM"/>
    </source>
</evidence>
<name>A0A1H5CWP0_9PSEU</name>
<reference evidence="2" key="1">
    <citation type="submission" date="2016-10" db="EMBL/GenBank/DDBJ databases">
        <authorList>
            <person name="Varghese N."/>
            <person name="Submissions S."/>
        </authorList>
    </citation>
    <scope>NUCLEOTIDE SEQUENCE [LARGE SCALE GENOMIC DNA]</scope>
    <source>
        <strain evidence="2">DSM 44544</strain>
    </source>
</reference>
<accession>A0A1H5CWP0</accession>
<evidence type="ECO:0000313" key="2">
    <source>
        <dbReference type="Proteomes" id="UP000199622"/>
    </source>
</evidence>
<dbReference type="AlphaFoldDB" id="A0A1H5CWP0"/>
<gene>
    <name evidence="1" type="ORF">SAMN04489727_9021</name>
</gene>
<dbReference type="NCBIfam" id="NF047352">
    <property type="entry name" value="P_loop_sacsin"/>
    <property type="match status" value="1"/>
</dbReference>
<dbReference type="SUPFAM" id="SSF55874">
    <property type="entry name" value="ATPase domain of HSP90 chaperone/DNA topoisomerase II/histidine kinase"/>
    <property type="match status" value="1"/>
</dbReference>
<dbReference type="RefSeq" id="WP_091318456.1">
    <property type="nucleotide sequence ID" value="NZ_FNSO01000004.1"/>
</dbReference>
<dbReference type="EMBL" id="FNSO01000004">
    <property type="protein sequence ID" value="SED71045.1"/>
    <property type="molecule type" value="Genomic_DNA"/>
</dbReference>
<keyword evidence="2" id="KW-1185">Reference proteome</keyword>
<evidence type="ECO:0000313" key="1">
    <source>
        <dbReference type="EMBL" id="SED71045.1"/>
    </source>
</evidence>
<organism evidence="1 2">
    <name type="scientific">Amycolatopsis tolypomycina</name>
    <dbReference type="NCBI Taxonomy" id="208445"/>
    <lineage>
        <taxon>Bacteria</taxon>
        <taxon>Bacillati</taxon>
        <taxon>Actinomycetota</taxon>
        <taxon>Actinomycetes</taxon>
        <taxon>Pseudonocardiales</taxon>
        <taxon>Pseudonocardiaceae</taxon>
        <taxon>Amycolatopsis</taxon>
    </lineage>
</organism>
<dbReference type="InterPro" id="IPR036890">
    <property type="entry name" value="HATPase_C_sf"/>
</dbReference>
<dbReference type="Proteomes" id="UP000199622">
    <property type="component" value="Unassembled WGS sequence"/>
</dbReference>
<proteinExistence type="predicted"/>
<dbReference type="STRING" id="208445.SAMN04489727_9021"/>
<protein>
    <recommendedName>
        <fullName evidence="3">Molecular chaperone Hsp90</fullName>
    </recommendedName>
</protein>
<sequence>MTTPTAEPSDPFGTARLREATLRSWRDSPTRLTEDTNVERDLRVGAYRDRLFVELAQNAADAAMAAGKPGRVKASLVDSELRFANTGAPLDARGVASLASLRASGKTGDTVGRFGVGFAAVRTVSDEPCVVSVTGGVRFSAERTRQAVGTGGDVPVLRLPWPAPADVPAGFDTEVRLLLRDGVDGRALLGELARDVADLLLALPWLGEFDVDGRVWTRDTDGDLVAIRGPEGETRWLIHRGDVVWAVPVGADGTPKPLEEDVLHAPTPTDDGLSLPARLLASVPVEPSRRRALPGSELVKALEAAAEEYVGLVRSLPAEHRFALVPVPGFPKSTVDAQLRDAVLEVLSGQPWLSTRDGNEVSGRQGRVLDVDVPGLSALLADLVPGLLEGPAQVLKAVAVQVIGIEEVLETLTGVTRDPGWWQEVYAALSIAVESHVLAVERLDGLPVPLSDGRTLPGARGCLLVEGSAELLDLLSDVDIPGLRLVHPAASHPLLERLGAKHADARELLNADQLRDAVERSVEDVRSGLDGTTLAGAVLRLIADCGDDAPRWVGALALPGTDTWRRADELVLPASPLLDIFDEEVFEEDGAMDVLDEDFAEDWPPSTLVAAGVLDSFALVVDDEPHEPDHDLPDEDSWWESLPEPPSTLVAIRDLDLVADDAWPAAVKLLAARPETWHALRAPHGHAAWWIAQYAVLGGAAPNEWRLPGADLAGLFDEVPDVGLGEDLLRIAGVRADLRLSGVDEVRDLLDRLADPDRVISPGLATRAYDAVVESGMDPGVPRAIRAADGSVVDDALVLDVPWVAGALDPDRYVVAPEEPERLADLLDLPLASTEEARVVSEGEYAPWAELPALKLVADQLGIRLPDGGVLVHDPLTVRIQDAEHDVQWWSDDRLHAADTSEGLARAFAWAAGRWPDRHLITALLDDPSPRTLLA</sequence>
<dbReference type="OrthoDB" id="3201966at2"/>